<reference evidence="1" key="1">
    <citation type="submission" date="2022-02" db="EMBL/GenBank/DDBJ databases">
        <authorList>
            <person name="Lee M."/>
            <person name="Kim S.-J."/>
            <person name="Jung M.-Y."/>
        </authorList>
    </citation>
    <scope>NUCLEOTIDE SEQUENCE</scope>
    <source>
        <strain evidence="1">JHP9</strain>
    </source>
</reference>
<protein>
    <submittedName>
        <fullName evidence="1">Uncharacterized protein</fullName>
    </submittedName>
</protein>
<comment type="caution">
    <text evidence="1">The sequence shown here is derived from an EMBL/GenBank/DDBJ whole genome shotgun (WGS) entry which is preliminary data.</text>
</comment>
<accession>A0ABT0QYS3</accession>
<sequence>MTDTRADNNRIYANYGLNTGTRGQLITKSSGQSISQTFTNGKLVANFQACTDRPWDDDSCGEFIYI</sequence>
<keyword evidence="2" id="KW-1185">Reference proteome</keyword>
<name>A0ABT0QYS3_9MICO</name>
<dbReference type="EMBL" id="JAKNCJ010000001">
    <property type="protein sequence ID" value="MCL6422164.1"/>
    <property type="molecule type" value="Genomic_DNA"/>
</dbReference>
<proteinExistence type="predicted"/>
<evidence type="ECO:0000313" key="2">
    <source>
        <dbReference type="Proteomes" id="UP001203761"/>
    </source>
</evidence>
<dbReference type="Proteomes" id="UP001203761">
    <property type="component" value="Unassembled WGS sequence"/>
</dbReference>
<dbReference type="RefSeq" id="WP_249736320.1">
    <property type="nucleotide sequence ID" value="NZ_JAKNCJ010000001.1"/>
</dbReference>
<gene>
    <name evidence="1" type="ORF">Bequi_01945</name>
</gene>
<evidence type="ECO:0000313" key="1">
    <source>
        <dbReference type="EMBL" id="MCL6422164.1"/>
    </source>
</evidence>
<organism evidence="1 2">
    <name type="scientific">Brachybacterium equifaecis</name>
    <dbReference type="NCBI Taxonomy" id="2910770"/>
    <lineage>
        <taxon>Bacteria</taxon>
        <taxon>Bacillati</taxon>
        <taxon>Actinomycetota</taxon>
        <taxon>Actinomycetes</taxon>
        <taxon>Micrococcales</taxon>
        <taxon>Dermabacteraceae</taxon>
        <taxon>Brachybacterium</taxon>
    </lineage>
</organism>